<protein>
    <submittedName>
        <fullName evidence="1">Uncharacterized protein</fullName>
    </submittedName>
</protein>
<keyword evidence="2" id="KW-1185">Reference proteome</keyword>
<organism evidence="1 2">
    <name type="scientific">Trapa natans</name>
    <name type="common">Water chestnut</name>
    <dbReference type="NCBI Taxonomy" id="22666"/>
    <lineage>
        <taxon>Eukaryota</taxon>
        <taxon>Viridiplantae</taxon>
        <taxon>Streptophyta</taxon>
        <taxon>Embryophyta</taxon>
        <taxon>Tracheophyta</taxon>
        <taxon>Spermatophyta</taxon>
        <taxon>Magnoliopsida</taxon>
        <taxon>eudicotyledons</taxon>
        <taxon>Gunneridae</taxon>
        <taxon>Pentapetalae</taxon>
        <taxon>rosids</taxon>
        <taxon>malvids</taxon>
        <taxon>Myrtales</taxon>
        <taxon>Lythraceae</taxon>
        <taxon>Trapa</taxon>
    </lineage>
</organism>
<dbReference type="EMBL" id="JAXQNO010000007">
    <property type="protein sequence ID" value="KAK4794347.1"/>
    <property type="molecule type" value="Genomic_DNA"/>
</dbReference>
<comment type="caution">
    <text evidence="1">The sequence shown here is derived from an EMBL/GenBank/DDBJ whole genome shotgun (WGS) entry which is preliminary data.</text>
</comment>
<proteinExistence type="predicted"/>
<name>A0AAN7M9V3_TRANT</name>
<gene>
    <name evidence="1" type="ORF">SAY86_012341</name>
</gene>
<dbReference type="AlphaFoldDB" id="A0AAN7M9V3"/>
<dbReference type="Proteomes" id="UP001346149">
    <property type="component" value="Unassembled WGS sequence"/>
</dbReference>
<sequence length="69" mass="8088">MHRLLEHVRRHKVNIDGNVTTVMVTTLVLEGWQRKLDPEYDAMSALQRLLFKVDWAESLFYTMEGVMAP</sequence>
<evidence type="ECO:0000313" key="2">
    <source>
        <dbReference type="Proteomes" id="UP001346149"/>
    </source>
</evidence>
<evidence type="ECO:0000313" key="1">
    <source>
        <dbReference type="EMBL" id="KAK4794347.1"/>
    </source>
</evidence>
<accession>A0AAN7M9V3</accession>
<reference evidence="1 2" key="1">
    <citation type="journal article" date="2023" name="Hortic Res">
        <title>Pangenome of water caltrop reveals structural variations and asymmetric subgenome divergence after allopolyploidization.</title>
        <authorList>
            <person name="Zhang X."/>
            <person name="Chen Y."/>
            <person name="Wang L."/>
            <person name="Yuan Y."/>
            <person name="Fang M."/>
            <person name="Shi L."/>
            <person name="Lu R."/>
            <person name="Comes H.P."/>
            <person name="Ma Y."/>
            <person name="Chen Y."/>
            <person name="Huang G."/>
            <person name="Zhou Y."/>
            <person name="Zheng Z."/>
            <person name="Qiu Y."/>
        </authorList>
    </citation>
    <scope>NUCLEOTIDE SEQUENCE [LARGE SCALE GENOMIC DNA]</scope>
    <source>
        <strain evidence="1">F231</strain>
    </source>
</reference>
<dbReference type="InterPro" id="IPR052402">
    <property type="entry name" value="ADCK_kinase"/>
</dbReference>
<dbReference type="PANTHER" id="PTHR45890">
    <property type="entry name" value="AARF DOMAIN CONTAINING KINASE 2 (PREDICTED)"/>
    <property type="match status" value="1"/>
</dbReference>
<dbReference type="PANTHER" id="PTHR45890:SF13">
    <property type="entry name" value="ABC1 ATYPICAL KINASE-LIKE DOMAIN-CONTAINING PROTEIN"/>
    <property type="match status" value="1"/>
</dbReference>